<evidence type="ECO:0000313" key="4">
    <source>
        <dbReference type="EMBL" id="OAD18967.1"/>
    </source>
</evidence>
<evidence type="ECO:0000259" key="3">
    <source>
        <dbReference type="Pfam" id="PF13359"/>
    </source>
</evidence>
<dbReference type="GO" id="GO:0046872">
    <property type="term" value="F:metal ion binding"/>
    <property type="evidence" value="ECO:0007669"/>
    <property type="project" value="UniProtKB-KW"/>
</dbReference>
<comment type="caution">
    <text evidence="4">The sequence shown here is derived from an EMBL/GenBank/DDBJ whole genome shotgun (WGS) entry which is preliminary data.</text>
</comment>
<accession>A0A176RTC2</accession>
<comment type="cofactor">
    <cofactor evidence="1">
        <name>a divalent metal cation</name>
        <dbReference type="ChEBI" id="CHEBI:60240"/>
    </cofactor>
</comment>
<dbReference type="EMBL" id="LUTY01003007">
    <property type="protein sequence ID" value="OAD18967.1"/>
    <property type="molecule type" value="Genomic_DNA"/>
</dbReference>
<sequence>MFKQEFDPNQDWFKPLSVWTDLGYTGFNKDYEVPNLYIPTKKPRRSKTNPNPSLTAEQRLENQAISQIRIRVEHSLSGLKRFNILCHDFRSHLSKFIDDVAAVCAGLWNFKIAIREFAILY</sequence>
<reference evidence="4 5" key="1">
    <citation type="submission" date="2016-05" db="EMBL/GenBank/DDBJ databases">
        <title>Single-cell genome of chain-forming Candidatus Thiomargarita nelsonii and comparison to other large sulfur-oxidizing bacteria.</title>
        <authorList>
            <person name="Winkel M."/>
            <person name="Salman V."/>
            <person name="Woyke T."/>
            <person name="Schulz-Vogt H."/>
            <person name="Richter M."/>
            <person name="Flood B."/>
            <person name="Bailey J."/>
            <person name="Amann R."/>
            <person name="Mussmann M."/>
        </authorList>
    </citation>
    <scope>NUCLEOTIDE SEQUENCE [LARGE SCALE GENOMIC DNA]</scope>
    <source>
        <strain evidence="4 5">THI036</strain>
    </source>
</reference>
<evidence type="ECO:0000256" key="2">
    <source>
        <dbReference type="ARBA" id="ARBA00022723"/>
    </source>
</evidence>
<dbReference type="Proteomes" id="UP000076962">
    <property type="component" value="Unassembled WGS sequence"/>
</dbReference>
<name>A0A176RTC2_9GAMM</name>
<proteinExistence type="predicted"/>
<dbReference type="Pfam" id="PF13359">
    <property type="entry name" value="DDE_Tnp_4"/>
    <property type="match status" value="1"/>
</dbReference>
<protein>
    <submittedName>
        <fullName evidence="4">Transposase IS4 family protein</fullName>
    </submittedName>
</protein>
<organism evidence="4 5">
    <name type="scientific">Candidatus Thiomargarita nelsonii</name>
    <dbReference type="NCBI Taxonomy" id="1003181"/>
    <lineage>
        <taxon>Bacteria</taxon>
        <taxon>Pseudomonadati</taxon>
        <taxon>Pseudomonadota</taxon>
        <taxon>Gammaproteobacteria</taxon>
        <taxon>Thiotrichales</taxon>
        <taxon>Thiotrichaceae</taxon>
        <taxon>Thiomargarita</taxon>
    </lineage>
</organism>
<dbReference type="AlphaFoldDB" id="A0A176RTC2"/>
<evidence type="ECO:0000313" key="5">
    <source>
        <dbReference type="Proteomes" id="UP000076962"/>
    </source>
</evidence>
<feature type="domain" description="DDE Tnp4" evidence="3">
    <location>
        <begin position="15"/>
        <end position="109"/>
    </location>
</feature>
<gene>
    <name evidence="4" type="ORF">THIOM_005422</name>
</gene>
<keyword evidence="5" id="KW-1185">Reference proteome</keyword>
<evidence type="ECO:0000256" key="1">
    <source>
        <dbReference type="ARBA" id="ARBA00001968"/>
    </source>
</evidence>
<dbReference type="InterPro" id="IPR027806">
    <property type="entry name" value="HARBI1_dom"/>
</dbReference>
<keyword evidence="2" id="KW-0479">Metal-binding</keyword>